<feature type="signal peptide" evidence="1">
    <location>
        <begin position="1"/>
        <end position="22"/>
    </location>
</feature>
<organism evidence="3 4">
    <name type="scientific">Oleiphilus messinensis</name>
    <dbReference type="NCBI Taxonomy" id="141451"/>
    <lineage>
        <taxon>Bacteria</taxon>
        <taxon>Pseudomonadati</taxon>
        <taxon>Pseudomonadota</taxon>
        <taxon>Gammaproteobacteria</taxon>
        <taxon>Oceanospirillales</taxon>
        <taxon>Oleiphilaceae</taxon>
        <taxon>Oleiphilus</taxon>
    </lineage>
</organism>
<keyword evidence="1" id="KW-0732">Signal</keyword>
<dbReference type="Pfam" id="PF04069">
    <property type="entry name" value="OpuAC"/>
    <property type="match status" value="1"/>
</dbReference>
<name>A0A1Y0IF03_9GAMM</name>
<gene>
    <name evidence="3" type="ORF">OLMES_4037</name>
</gene>
<dbReference type="GO" id="GO:0043190">
    <property type="term" value="C:ATP-binding cassette (ABC) transporter complex"/>
    <property type="evidence" value="ECO:0007669"/>
    <property type="project" value="InterPro"/>
</dbReference>
<evidence type="ECO:0000313" key="4">
    <source>
        <dbReference type="Proteomes" id="UP000196027"/>
    </source>
</evidence>
<dbReference type="Gene3D" id="3.40.190.10">
    <property type="entry name" value="Periplasmic binding protein-like II"/>
    <property type="match status" value="1"/>
</dbReference>
<keyword evidence="4" id="KW-1185">Reference proteome</keyword>
<protein>
    <submittedName>
        <fullName evidence="3">ABC superfamily (Glycine/betaine/proline transport protein)</fullName>
    </submittedName>
</protein>
<feature type="domain" description="ABC-type glycine betaine transport system substrate-binding" evidence="2">
    <location>
        <begin position="32"/>
        <end position="311"/>
    </location>
</feature>
<proteinExistence type="predicted"/>
<dbReference type="CDD" id="cd13638">
    <property type="entry name" value="PBP2_EcProx_like"/>
    <property type="match status" value="1"/>
</dbReference>
<dbReference type="KEGG" id="ome:OLMES_4037"/>
<dbReference type="Gene3D" id="3.40.190.100">
    <property type="entry name" value="Glycine betaine-binding periplasmic protein, domain 2"/>
    <property type="match status" value="1"/>
</dbReference>
<reference evidence="3 4" key="1">
    <citation type="submission" date="2017-05" db="EMBL/GenBank/DDBJ databases">
        <title>Genomic insights into alkan degradation activity of Oleiphilus messinensis.</title>
        <authorList>
            <person name="Kozyavkin S.A."/>
            <person name="Slesarev A.I."/>
            <person name="Golyshin P.N."/>
            <person name="Korzhenkov A."/>
            <person name="Golyshina O.N."/>
            <person name="Toshchakov S.V."/>
        </authorList>
    </citation>
    <scope>NUCLEOTIDE SEQUENCE [LARGE SCALE GENOMIC DNA]</scope>
    <source>
        <strain evidence="3 4">ME102</strain>
    </source>
</reference>
<dbReference type="RefSeq" id="WP_087462881.1">
    <property type="nucleotide sequence ID" value="NZ_CP021425.1"/>
</dbReference>
<dbReference type="NCBIfam" id="NF008334">
    <property type="entry name" value="PRK11119.1"/>
    <property type="match status" value="1"/>
</dbReference>
<dbReference type="AlphaFoldDB" id="A0A1Y0IF03"/>
<evidence type="ECO:0000256" key="1">
    <source>
        <dbReference type="SAM" id="SignalP"/>
    </source>
</evidence>
<sequence length="329" mass="36062">MTTLKKIACALTLVTATSTSYADSMPGKGVSVVPVQSAIAEESFQTIVLNEALKQLGYDVQPIKEVDYSAGYTSIANGDATYMAVNWYPLHNTMYDNAGGDKVFYRKGHYIEGAAQGYLVDKKTADKYGIDNIGDFKDPKIAKLFDTDGDGKADLTGCQAGWGCEGVIEHQLDAFKLRDRITHKQGQYAAIISDTIARYKEGDSIFYYTWTPYWVSGKLVPGKDVVWLEVPHSANPNGTDTKLPNGKNYGFDINSERVVANKKFAQANPAAAKLFEVAKLSVNDVSAENMLIANGEDSQKQIKQHALNWIKANQSTFNGWLDAARKAAK</sequence>
<feature type="chain" id="PRO_5012237170" evidence="1">
    <location>
        <begin position="23"/>
        <end position="329"/>
    </location>
</feature>
<evidence type="ECO:0000313" key="3">
    <source>
        <dbReference type="EMBL" id="ARU58055.1"/>
    </source>
</evidence>
<dbReference type="GO" id="GO:0022857">
    <property type="term" value="F:transmembrane transporter activity"/>
    <property type="evidence" value="ECO:0007669"/>
    <property type="project" value="InterPro"/>
</dbReference>
<dbReference type="OrthoDB" id="9787902at2"/>
<accession>A0A1Y0IF03</accession>
<dbReference type="SUPFAM" id="SSF53850">
    <property type="entry name" value="Periplasmic binding protein-like II"/>
    <property type="match status" value="1"/>
</dbReference>
<dbReference type="InterPro" id="IPR007210">
    <property type="entry name" value="ABC_Gly_betaine_transp_sub-bd"/>
</dbReference>
<evidence type="ECO:0000259" key="2">
    <source>
        <dbReference type="Pfam" id="PF04069"/>
    </source>
</evidence>
<dbReference type="Proteomes" id="UP000196027">
    <property type="component" value="Chromosome"/>
</dbReference>
<dbReference type="EMBL" id="CP021425">
    <property type="protein sequence ID" value="ARU58055.1"/>
    <property type="molecule type" value="Genomic_DNA"/>
</dbReference>